<accession>G2Q721</accession>
<protein>
    <recommendedName>
        <fullName evidence="4">G domain-containing protein</fullName>
    </recommendedName>
</protein>
<proteinExistence type="predicted"/>
<dbReference type="RefSeq" id="XP_003660046.1">
    <property type="nucleotide sequence ID" value="XM_003659998.1"/>
</dbReference>
<evidence type="ECO:0000256" key="3">
    <source>
        <dbReference type="SAM" id="MobiDB-lite"/>
    </source>
</evidence>
<dbReference type="EMBL" id="CP003002">
    <property type="protein sequence ID" value="AEO54801.1"/>
    <property type="molecule type" value="Genomic_DNA"/>
</dbReference>
<dbReference type="GO" id="GO:0005525">
    <property type="term" value="F:GTP binding"/>
    <property type="evidence" value="ECO:0007669"/>
    <property type="project" value="UniProtKB-KW"/>
</dbReference>
<keyword evidence="2" id="KW-0342">GTP-binding</keyword>
<evidence type="ECO:0000313" key="5">
    <source>
        <dbReference type="EMBL" id="AEO54801.1"/>
    </source>
</evidence>
<gene>
    <name evidence="5" type="ORF">MYCTH_2297831</name>
</gene>
<dbReference type="PANTHER" id="PTHR45782:SF4">
    <property type="entry name" value="MITOCHONDRIAL RIBOSOME-ASSOCIATED GTPASE 1"/>
    <property type="match status" value="1"/>
</dbReference>
<dbReference type="InParanoid" id="G2Q721"/>
<evidence type="ECO:0000313" key="6">
    <source>
        <dbReference type="Proteomes" id="UP000007322"/>
    </source>
</evidence>
<dbReference type="VEuPathDB" id="FungiDB:MYCTH_2297831"/>
<dbReference type="InterPro" id="IPR023179">
    <property type="entry name" value="GTP-bd_ortho_bundle_sf"/>
</dbReference>
<dbReference type="GeneID" id="11508069"/>
<evidence type="ECO:0000256" key="2">
    <source>
        <dbReference type="ARBA" id="ARBA00023134"/>
    </source>
</evidence>
<feature type="compositionally biased region" description="Basic residues" evidence="3">
    <location>
        <begin position="386"/>
        <end position="395"/>
    </location>
</feature>
<keyword evidence="6" id="KW-1185">Reference proteome</keyword>
<dbReference type="Proteomes" id="UP000007322">
    <property type="component" value="Chromosome 1"/>
</dbReference>
<dbReference type="Pfam" id="PF01926">
    <property type="entry name" value="MMR_HSR1"/>
    <property type="match status" value="1"/>
</dbReference>
<organism evidence="5 6">
    <name type="scientific">Thermothelomyces thermophilus (strain ATCC 42464 / BCRC 31852 / DSM 1799)</name>
    <name type="common">Sporotrichum thermophile</name>
    <dbReference type="NCBI Taxonomy" id="573729"/>
    <lineage>
        <taxon>Eukaryota</taxon>
        <taxon>Fungi</taxon>
        <taxon>Dikarya</taxon>
        <taxon>Ascomycota</taxon>
        <taxon>Pezizomycotina</taxon>
        <taxon>Sordariomycetes</taxon>
        <taxon>Sordariomycetidae</taxon>
        <taxon>Sordariales</taxon>
        <taxon>Chaetomiaceae</taxon>
        <taxon>Thermothelomyces</taxon>
    </lineage>
</organism>
<dbReference type="GO" id="GO:0005739">
    <property type="term" value="C:mitochondrion"/>
    <property type="evidence" value="ECO:0007669"/>
    <property type="project" value="TreeGrafter"/>
</dbReference>
<dbReference type="KEGG" id="mtm:MYCTH_2297831"/>
<name>G2Q721_THET4</name>
<dbReference type="AlphaFoldDB" id="G2Q721"/>
<dbReference type="InterPro" id="IPR006073">
    <property type="entry name" value="GTP-bd"/>
</dbReference>
<dbReference type="OrthoDB" id="269151at2759"/>
<feature type="domain" description="G" evidence="4">
    <location>
        <begin position="171"/>
        <end position="254"/>
    </location>
</feature>
<dbReference type="OMA" id="GVLWPKF"/>
<dbReference type="HOGENOM" id="CLU_011106_0_1_1"/>
<dbReference type="InterPro" id="IPR027417">
    <property type="entry name" value="P-loop_NTPase"/>
</dbReference>
<evidence type="ECO:0000259" key="4">
    <source>
        <dbReference type="Pfam" id="PF01926"/>
    </source>
</evidence>
<dbReference type="STRING" id="573729.G2Q721"/>
<dbReference type="PANTHER" id="PTHR45782">
    <property type="entry name" value="MITOCHONDRIAL RIBOSOME-ASSOCIATED GTPASE 1"/>
    <property type="match status" value="1"/>
</dbReference>
<dbReference type="GO" id="GO:0003924">
    <property type="term" value="F:GTPase activity"/>
    <property type="evidence" value="ECO:0007669"/>
    <property type="project" value="TreeGrafter"/>
</dbReference>
<dbReference type="GO" id="GO:0032543">
    <property type="term" value="P:mitochondrial translation"/>
    <property type="evidence" value="ECO:0007669"/>
    <property type="project" value="TreeGrafter"/>
</dbReference>
<dbReference type="eggNOG" id="KOG2485">
    <property type="taxonomic scope" value="Eukaryota"/>
</dbReference>
<dbReference type="Gene3D" id="1.10.1580.10">
    <property type="match status" value="1"/>
</dbReference>
<evidence type="ECO:0000256" key="1">
    <source>
        <dbReference type="ARBA" id="ARBA00022741"/>
    </source>
</evidence>
<reference evidence="5 6" key="1">
    <citation type="journal article" date="2011" name="Nat. Biotechnol.">
        <title>Comparative genomic analysis of the thermophilic biomass-degrading fungi Myceliophthora thermophila and Thielavia terrestris.</title>
        <authorList>
            <person name="Berka R.M."/>
            <person name="Grigoriev I.V."/>
            <person name="Otillar R."/>
            <person name="Salamov A."/>
            <person name="Grimwood J."/>
            <person name="Reid I."/>
            <person name="Ishmael N."/>
            <person name="John T."/>
            <person name="Darmond C."/>
            <person name="Moisan M.-C."/>
            <person name="Henrissat B."/>
            <person name="Coutinho P.M."/>
            <person name="Lombard V."/>
            <person name="Natvig D.O."/>
            <person name="Lindquist E."/>
            <person name="Schmutz J."/>
            <person name="Lucas S."/>
            <person name="Harris P."/>
            <person name="Powlowski J."/>
            <person name="Bellemare A."/>
            <person name="Taylor D."/>
            <person name="Butler G."/>
            <person name="de Vries R.P."/>
            <person name="Allijn I.E."/>
            <person name="van den Brink J."/>
            <person name="Ushinsky S."/>
            <person name="Storms R."/>
            <person name="Powell A.J."/>
            <person name="Paulsen I.T."/>
            <person name="Elbourne L.D.H."/>
            <person name="Baker S.E."/>
            <person name="Magnuson J."/>
            <person name="LaBoissiere S."/>
            <person name="Clutterbuck A.J."/>
            <person name="Martinez D."/>
            <person name="Wogulis M."/>
            <person name="de Leon A.L."/>
            <person name="Rey M.W."/>
            <person name="Tsang A."/>
        </authorList>
    </citation>
    <scope>NUCLEOTIDE SEQUENCE [LARGE SCALE GENOMIC DNA]</scope>
    <source>
        <strain evidence="6">ATCC 42464 / BCRC 31852 / DSM 1799</strain>
    </source>
</reference>
<dbReference type="Gene3D" id="3.40.50.300">
    <property type="entry name" value="P-loop containing nucleotide triphosphate hydrolases"/>
    <property type="match status" value="1"/>
</dbReference>
<feature type="region of interest" description="Disordered" evidence="3">
    <location>
        <begin position="380"/>
        <end position="412"/>
    </location>
</feature>
<keyword evidence="1" id="KW-0547">Nucleotide-binding</keyword>
<dbReference type="SUPFAM" id="SSF52540">
    <property type="entry name" value="P-loop containing nucleoside triphosphate hydrolases"/>
    <property type="match status" value="1"/>
</dbReference>
<sequence>MTSTPLSTVAKEAAKNAAAFTAGRAAFKPRLTYDVSPNIPRSFFLGHHHAGLARMRQTLSTIGLIIECRDFRVPITSWNPLLEQSLAASSASERARIIVYTHRDLGPDDHPPVSVSSTAARHLRDFHLRHNHAVEVLFTGTGPSYKSPTGALLSAVKRVARERDSLTGLRALVVGMPNAGKSTLLNALRRRSGIGRPAAAAAAPKVARTGANPGVTRKLSSPVRIVPPETPDDPSLRGVGEGVFVVDTPGVFIPYVSDPEKMLKLALVGCVRDGILPRETLADYLLYRLNLDYGTGTGAGGEPAYVARLGMDGPTNDVTEFLEAVARRLGKLAKGGRANYDAAAEWAVQEWRSGGLGKALLDEVTPESLAAAMEEARETALSMNQARKKDKQARKARNEAKRLGISDADEGD</sequence>
<dbReference type="FunCoup" id="G2Q721">
    <property type="interactions" value="679"/>
</dbReference>